<reference evidence="1 2" key="1">
    <citation type="submission" date="2021-06" db="EMBL/GenBank/DDBJ databases">
        <title>Microbial metabolic specificity influences pelagic lipid remineralization.</title>
        <authorList>
            <person name="Behrendt L."/>
            <person name="Hunter J.E."/>
            <person name="Alcolombri U."/>
            <person name="Smriga S."/>
            <person name="Mincer T."/>
            <person name="Lowenstein D.P."/>
            <person name="Peaudecerf F.J."/>
            <person name="Fernandez V.I."/>
            <person name="Fredricks H."/>
            <person name="Almblad H."/>
            <person name="Harrison J.J."/>
            <person name="Stocker R."/>
            <person name="Van Mooy B.A.S."/>
        </authorList>
    </citation>
    <scope>NUCLEOTIDE SEQUENCE [LARGE SCALE GENOMIC DNA]</scope>
    <source>
        <strain evidence="1 2">HP15-B</strain>
    </source>
</reference>
<dbReference type="GeneID" id="78560185"/>
<evidence type="ECO:0000313" key="2">
    <source>
        <dbReference type="Proteomes" id="UP000683442"/>
    </source>
</evidence>
<name>A0ABX8IC82_9GAMM</name>
<evidence type="ECO:0000313" key="1">
    <source>
        <dbReference type="EMBL" id="QWV11437.1"/>
    </source>
</evidence>
<accession>A0ABX8IC82</accession>
<protein>
    <submittedName>
        <fullName evidence="1">Uncharacterized protein</fullName>
    </submittedName>
</protein>
<proteinExistence type="predicted"/>
<dbReference type="EMBL" id="CP076686">
    <property type="protein sequence ID" value="QWV11437.1"/>
    <property type="molecule type" value="Genomic_DNA"/>
</dbReference>
<organism evidence="1 2">
    <name type="scientific">Marinobacter adhaerens</name>
    <dbReference type="NCBI Taxonomy" id="1033846"/>
    <lineage>
        <taxon>Bacteria</taxon>
        <taxon>Pseudomonadati</taxon>
        <taxon>Pseudomonadota</taxon>
        <taxon>Gammaproteobacteria</taxon>
        <taxon>Pseudomonadales</taxon>
        <taxon>Marinobacteraceae</taxon>
        <taxon>Marinobacter</taxon>
    </lineage>
</organism>
<dbReference type="Proteomes" id="UP000683442">
    <property type="component" value="Chromosome"/>
</dbReference>
<keyword evidence="2" id="KW-1185">Reference proteome</keyword>
<dbReference type="RefSeq" id="WP_041645193.1">
    <property type="nucleotide sequence ID" value="NZ_CP076686.1"/>
</dbReference>
<sequence>MPLQNRVLPQGLIERHSARGTFMGNRGVLHGTDKKLKRLFKTKAWIICLLEFKGRKRELMSPNAYTELFFLDEVTALAAGHRPCAECRRSRYNEFRKAWMEGNQWERSSVIRAPEMDEVLHRERIEGDNKVTWNGRLLDLPHGTMFEFDQKSYAICDGDILEWNFDGYSKADPVTFPEEVDVLTPRSVVNVLSTEFRPEFHVSAAS</sequence>
<gene>
    <name evidence="1" type="ORF">KQ249_12080</name>
</gene>